<reference evidence="2 3" key="1">
    <citation type="journal article" date="2021" name="Elife">
        <title>Chloroplast acquisition without the gene transfer in kleptoplastic sea slugs, Plakobranchus ocellatus.</title>
        <authorList>
            <person name="Maeda T."/>
            <person name="Takahashi S."/>
            <person name="Yoshida T."/>
            <person name="Shimamura S."/>
            <person name="Takaki Y."/>
            <person name="Nagai Y."/>
            <person name="Toyoda A."/>
            <person name="Suzuki Y."/>
            <person name="Arimoto A."/>
            <person name="Ishii H."/>
            <person name="Satoh N."/>
            <person name="Nishiyama T."/>
            <person name="Hasebe M."/>
            <person name="Maruyama T."/>
            <person name="Minagawa J."/>
            <person name="Obokata J."/>
            <person name="Shigenobu S."/>
        </authorList>
    </citation>
    <scope>NUCLEOTIDE SEQUENCE [LARGE SCALE GENOMIC DNA]</scope>
</reference>
<dbReference type="AlphaFoldDB" id="A0AAV3Y741"/>
<evidence type="ECO:0000313" key="3">
    <source>
        <dbReference type="Proteomes" id="UP000735302"/>
    </source>
</evidence>
<evidence type="ECO:0000256" key="1">
    <source>
        <dbReference type="SAM" id="MobiDB-lite"/>
    </source>
</evidence>
<evidence type="ECO:0000313" key="2">
    <source>
        <dbReference type="EMBL" id="GFN78294.1"/>
    </source>
</evidence>
<name>A0AAV3Y741_9GAST</name>
<proteinExistence type="predicted"/>
<dbReference type="Proteomes" id="UP000735302">
    <property type="component" value="Unassembled WGS sequence"/>
</dbReference>
<feature type="region of interest" description="Disordered" evidence="1">
    <location>
        <begin position="36"/>
        <end position="87"/>
    </location>
</feature>
<feature type="compositionally biased region" description="Basic residues" evidence="1">
    <location>
        <begin position="70"/>
        <end position="81"/>
    </location>
</feature>
<keyword evidence="3" id="KW-1185">Reference proteome</keyword>
<gene>
    <name evidence="2" type="ORF">PoB_000480000</name>
</gene>
<dbReference type="EMBL" id="BLXT01000588">
    <property type="protein sequence ID" value="GFN78294.1"/>
    <property type="molecule type" value="Genomic_DNA"/>
</dbReference>
<organism evidence="2 3">
    <name type="scientific">Plakobranchus ocellatus</name>
    <dbReference type="NCBI Taxonomy" id="259542"/>
    <lineage>
        <taxon>Eukaryota</taxon>
        <taxon>Metazoa</taxon>
        <taxon>Spiralia</taxon>
        <taxon>Lophotrochozoa</taxon>
        <taxon>Mollusca</taxon>
        <taxon>Gastropoda</taxon>
        <taxon>Heterobranchia</taxon>
        <taxon>Euthyneura</taxon>
        <taxon>Panpulmonata</taxon>
        <taxon>Sacoglossa</taxon>
        <taxon>Placobranchoidea</taxon>
        <taxon>Plakobranchidae</taxon>
        <taxon>Plakobranchus</taxon>
    </lineage>
</organism>
<comment type="caution">
    <text evidence="2">The sequence shown here is derived from an EMBL/GenBank/DDBJ whole genome shotgun (WGS) entry which is preliminary data.</text>
</comment>
<protein>
    <submittedName>
        <fullName evidence="2">Uncharacterized protein</fullName>
    </submittedName>
</protein>
<sequence length="101" mass="12115">MADEDIEESRWWRFLGKRKKKLNNMNRRAMVINITLSVVDPAHDDEEEEEEEEEEEQQQQQQQQGEGRKNTRRKRKRRRSSNRSFALGRKTIAGVGLEFQL</sequence>
<accession>A0AAV3Y741</accession>
<feature type="compositionally biased region" description="Acidic residues" evidence="1">
    <location>
        <begin position="43"/>
        <end position="57"/>
    </location>
</feature>